<comment type="similarity">
    <text evidence="10">Belongs to the ZAR1 family.</text>
</comment>
<evidence type="ECO:0000256" key="4">
    <source>
        <dbReference type="ARBA" id="ARBA00022723"/>
    </source>
</evidence>
<dbReference type="Pfam" id="PF13695">
    <property type="entry name" value="Zn_ribbon_3CxxC"/>
    <property type="match status" value="1"/>
</dbReference>
<name>A0A7K7NAY1_HALAL</name>
<dbReference type="GO" id="GO:0017148">
    <property type="term" value="P:negative regulation of translation"/>
    <property type="evidence" value="ECO:0007669"/>
    <property type="project" value="UniProtKB-ARBA"/>
</dbReference>
<feature type="region of interest" description="Disordered" evidence="12">
    <location>
        <begin position="1"/>
        <end position="41"/>
    </location>
</feature>
<keyword evidence="9" id="KW-0896">Oogenesis</keyword>
<feature type="region of interest" description="Disordered" evidence="12">
    <location>
        <begin position="140"/>
        <end position="195"/>
    </location>
</feature>
<evidence type="ECO:0000256" key="6">
    <source>
        <dbReference type="ARBA" id="ARBA00022782"/>
    </source>
</evidence>
<reference evidence="14 15" key="1">
    <citation type="submission" date="2019-09" db="EMBL/GenBank/DDBJ databases">
        <title>Bird 10,000 Genomes (B10K) Project - Family phase.</title>
        <authorList>
            <person name="Zhang G."/>
        </authorList>
    </citation>
    <scope>NUCLEOTIDE SEQUENCE [LARGE SCALE GENOMIC DNA]</scope>
    <source>
        <strain evidence="14">OUT-0040</strain>
        <tissue evidence="14">Blood</tissue>
    </source>
</reference>
<dbReference type="GO" id="GO:0008270">
    <property type="term" value="F:zinc ion binding"/>
    <property type="evidence" value="ECO:0007669"/>
    <property type="project" value="UniProtKB-KW"/>
</dbReference>
<evidence type="ECO:0000256" key="10">
    <source>
        <dbReference type="ARBA" id="ARBA00034699"/>
    </source>
</evidence>
<organism evidence="14 15">
    <name type="scientific">Haliaeetus albicilla</name>
    <name type="common">White-tailed sea-eagle</name>
    <name type="synonym">Falco albicilla</name>
    <dbReference type="NCBI Taxonomy" id="8969"/>
    <lineage>
        <taxon>Eukaryota</taxon>
        <taxon>Metazoa</taxon>
        <taxon>Chordata</taxon>
        <taxon>Craniata</taxon>
        <taxon>Vertebrata</taxon>
        <taxon>Euteleostomi</taxon>
        <taxon>Archelosauria</taxon>
        <taxon>Archosauria</taxon>
        <taxon>Dinosauria</taxon>
        <taxon>Saurischia</taxon>
        <taxon>Theropoda</taxon>
        <taxon>Coelurosauria</taxon>
        <taxon>Aves</taxon>
        <taxon>Neognathae</taxon>
        <taxon>Neoaves</taxon>
        <taxon>Telluraves</taxon>
        <taxon>Accipitrimorphae</taxon>
        <taxon>Accipitriformes</taxon>
        <taxon>Accipitridae</taxon>
        <taxon>Accipitrinae</taxon>
        <taxon>Haliaeetus</taxon>
    </lineage>
</organism>
<proteinExistence type="inferred from homology"/>
<dbReference type="Proteomes" id="UP000585422">
    <property type="component" value="Unassembled WGS sequence"/>
</dbReference>
<feature type="non-terminal residue" evidence="14">
    <location>
        <position position="1"/>
    </location>
</feature>
<comment type="function">
    <text evidence="11">mRNA-binding protein required for maternal mRNA storage, translation and degradation during oocyte maturation. Probably promotes formation of some phase-separated membraneless compartment that stores maternal mRNAs in oocytes: acts by undergoing liquid-liquid phase separation upon binding to maternal mRNAs. Binds to the 3'-UTR of maternal mRNAs, inhibiting their translation.</text>
</comment>
<dbReference type="InterPro" id="IPR027377">
    <property type="entry name" value="ZAR1/RTP1-5-like_Znf-3CxxC"/>
</dbReference>
<feature type="compositionally biased region" description="Basic and acidic residues" evidence="12">
    <location>
        <begin position="147"/>
        <end position="173"/>
    </location>
</feature>
<keyword evidence="4" id="KW-0479">Metal-binding</keyword>
<keyword evidence="8" id="KW-0694">RNA-binding</keyword>
<protein>
    <submittedName>
        <fullName evidence="14">ZAR1L protein</fullName>
    </submittedName>
</protein>
<keyword evidence="6" id="KW-0221">Differentiation</keyword>
<evidence type="ECO:0000256" key="2">
    <source>
        <dbReference type="ARBA" id="ARBA00022473"/>
    </source>
</evidence>
<keyword evidence="7" id="KW-0862">Zinc</keyword>
<dbReference type="GO" id="GO:0036464">
    <property type="term" value="C:cytoplasmic ribonucleoprotein granule"/>
    <property type="evidence" value="ECO:0007669"/>
    <property type="project" value="UniProtKB-SubCell"/>
</dbReference>
<dbReference type="GO" id="GO:0048477">
    <property type="term" value="P:oogenesis"/>
    <property type="evidence" value="ECO:0007669"/>
    <property type="project" value="UniProtKB-KW"/>
</dbReference>
<feature type="domain" description="3CxxC-type" evidence="13">
    <location>
        <begin position="209"/>
        <end position="295"/>
    </location>
</feature>
<keyword evidence="2" id="KW-0217">Developmental protein</keyword>
<comment type="subcellular location">
    <subcellularLocation>
        <location evidence="1">Cytoplasm</location>
        <location evidence="1">Cytoplasmic ribonucleoprotein granule</location>
    </subcellularLocation>
</comment>
<dbReference type="AlphaFoldDB" id="A0A7K7NAY1"/>
<sequence>MEGFVYPPFSTYQSFRGSVTPSRSGDPAVKQPSWKQSKSGGISPFLGGSLTPVPSDYLDGYRRAQLQALLSQVSPGLMPRPRWANTKEVGVQVNLRADAAVQCSLGLRTLPVGRPVVPAALRAQGRLALYSPVPDHRRLFTLPEAAGPREKEDGSETKLEEQKKAEEGSREQQEGQAEAALPSEEAAEMPREEAAAAPRHRAAFQFLEQKYGYFHCKDCKTRWESAYVWCISGSNKVVYFKQHCRKCQKAFNPYRVEAIQCQTCSKTRCSCPQKKRHIDLKRPHRQELCGRCKGKRLSCDNTYSFKYIV</sequence>
<evidence type="ECO:0000256" key="8">
    <source>
        <dbReference type="ARBA" id="ARBA00022884"/>
    </source>
</evidence>
<keyword evidence="3" id="KW-0963">Cytoplasm</keyword>
<dbReference type="GO" id="GO:0006412">
    <property type="term" value="P:translation"/>
    <property type="evidence" value="ECO:0007669"/>
    <property type="project" value="TreeGrafter"/>
</dbReference>
<dbReference type="GO" id="GO:0003729">
    <property type="term" value="F:mRNA binding"/>
    <property type="evidence" value="ECO:0007669"/>
    <property type="project" value="UniProtKB-ARBA"/>
</dbReference>
<evidence type="ECO:0000313" key="15">
    <source>
        <dbReference type="Proteomes" id="UP000585422"/>
    </source>
</evidence>
<evidence type="ECO:0000256" key="1">
    <source>
        <dbReference type="ARBA" id="ARBA00004331"/>
    </source>
</evidence>
<evidence type="ECO:0000259" key="13">
    <source>
        <dbReference type="SMART" id="SM01328"/>
    </source>
</evidence>
<feature type="non-terminal residue" evidence="14">
    <location>
        <position position="309"/>
    </location>
</feature>
<dbReference type="EMBL" id="VZSQ01000083">
    <property type="protein sequence ID" value="NWZ52435.1"/>
    <property type="molecule type" value="Genomic_DNA"/>
</dbReference>
<gene>
    <name evidence="14" type="primary">Zar1l</name>
    <name evidence="14" type="ORF">HALALB_R07026</name>
</gene>
<feature type="compositionally biased region" description="Polar residues" evidence="12">
    <location>
        <begin position="10"/>
        <end position="23"/>
    </location>
</feature>
<keyword evidence="15" id="KW-1185">Reference proteome</keyword>
<dbReference type="InterPro" id="IPR026775">
    <property type="entry name" value="Zar1"/>
</dbReference>
<dbReference type="PANTHER" id="PTHR31054">
    <property type="entry name" value="ZYGOTE ARREST PROTEIN 1-LIKE ISOFORM X1"/>
    <property type="match status" value="1"/>
</dbReference>
<evidence type="ECO:0000256" key="3">
    <source>
        <dbReference type="ARBA" id="ARBA00022490"/>
    </source>
</evidence>
<keyword evidence="5" id="KW-0863">Zinc-finger</keyword>
<evidence type="ECO:0000256" key="7">
    <source>
        <dbReference type="ARBA" id="ARBA00022833"/>
    </source>
</evidence>
<accession>A0A7K7NAY1</accession>
<comment type="caution">
    <text evidence="14">The sequence shown here is derived from an EMBL/GenBank/DDBJ whole genome shotgun (WGS) entry which is preliminary data.</text>
</comment>
<evidence type="ECO:0000313" key="14">
    <source>
        <dbReference type="EMBL" id="NWZ52435.1"/>
    </source>
</evidence>
<dbReference type="SMART" id="SM01328">
    <property type="entry name" value="zf-3CxxC"/>
    <property type="match status" value="1"/>
</dbReference>
<dbReference type="PANTHER" id="PTHR31054:SF5">
    <property type="entry name" value="PROTEIN ZAR1-LIKE"/>
    <property type="match status" value="1"/>
</dbReference>
<dbReference type="OrthoDB" id="9885288at2759"/>
<evidence type="ECO:0000256" key="5">
    <source>
        <dbReference type="ARBA" id="ARBA00022771"/>
    </source>
</evidence>
<evidence type="ECO:0000256" key="12">
    <source>
        <dbReference type="SAM" id="MobiDB-lite"/>
    </source>
</evidence>
<evidence type="ECO:0000256" key="9">
    <source>
        <dbReference type="ARBA" id="ARBA00022943"/>
    </source>
</evidence>
<evidence type="ECO:0000256" key="11">
    <source>
        <dbReference type="ARBA" id="ARBA00049576"/>
    </source>
</evidence>